<dbReference type="InterPro" id="IPR013083">
    <property type="entry name" value="Znf_RING/FYVE/PHD"/>
</dbReference>
<feature type="compositionally biased region" description="Basic and acidic residues" evidence="6">
    <location>
        <begin position="977"/>
        <end position="987"/>
    </location>
</feature>
<name>A0A811NC60_9POAL</name>
<keyword evidence="5" id="KW-0539">Nucleus</keyword>
<feature type="compositionally biased region" description="Basic and acidic residues" evidence="6">
    <location>
        <begin position="681"/>
        <end position="696"/>
    </location>
</feature>
<organism evidence="8 9">
    <name type="scientific">Miscanthus lutarioriparius</name>
    <dbReference type="NCBI Taxonomy" id="422564"/>
    <lineage>
        <taxon>Eukaryota</taxon>
        <taxon>Viridiplantae</taxon>
        <taxon>Streptophyta</taxon>
        <taxon>Embryophyta</taxon>
        <taxon>Tracheophyta</taxon>
        <taxon>Spermatophyta</taxon>
        <taxon>Magnoliopsida</taxon>
        <taxon>Liliopsida</taxon>
        <taxon>Poales</taxon>
        <taxon>Poaceae</taxon>
        <taxon>PACMAD clade</taxon>
        <taxon>Panicoideae</taxon>
        <taxon>Andropogonodae</taxon>
        <taxon>Andropogoneae</taxon>
        <taxon>Saccharinae</taxon>
        <taxon>Miscanthus</taxon>
    </lineage>
</organism>
<evidence type="ECO:0000259" key="7">
    <source>
        <dbReference type="SMART" id="SM00249"/>
    </source>
</evidence>
<dbReference type="GO" id="GO:0005634">
    <property type="term" value="C:nucleus"/>
    <property type="evidence" value="ECO:0007669"/>
    <property type="project" value="UniProtKB-SubCell"/>
</dbReference>
<reference evidence="8" key="1">
    <citation type="submission" date="2020-10" db="EMBL/GenBank/DDBJ databases">
        <authorList>
            <person name="Han B."/>
            <person name="Lu T."/>
            <person name="Zhao Q."/>
            <person name="Huang X."/>
            <person name="Zhao Y."/>
        </authorList>
    </citation>
    <scope>NUCLEOTIDE SEQUENCE</scope>
</reference>
<feature type="region of interest" description="Disordered" evidence="6">
    <location>
        <begin position="205"/>
        <end position="247"/>
    </location>
</feature>
<feature type="compositionally biased region" description="Basic and acidic residues" evidence="6">
    <location>
        <begin position="829"/>
        <end position="844"/>
    </location>
</feature>
<dbReference type="PANTHER" id="PTHR46235:SF18">
    <property type="entry name" value="PROTEIN ENHANCED DOWNY MILDEW 2"/>
    <property type="match status" value="1"/>
</dbReference>
<feature type="region of interest" description="Disordered" evidence="6">
    <location>
        <begin position="748"/>
        <end position="907"/>
    </location>
</feature>
<feature type="region of interest" description="Disordered" evidence="6">
    <location>
        <begin position="462"/>
        <end position="490"/>
    </location>
</feature>
<dbReference type="InterPro" id="IPR022702">
    <property type="entry name" value="Cytosine_MeTrfase1_RFD"/>
</dbReference>
<dbReference type="InterPro" id="IPR011011">
    <property type="entry name" value="Znf_FYVE_PHD"/>
</dbReference>
<accession>A0A811NC60</accession>
<gene>
    <name evidence="8" type="ORF">NCGR_LOCUS14526</name>
</gene>
<protein>
    <recommendedName>
        <fullName evidence="7">Zinc finger PHD-type domain-containing protein</fullName>
    </recommendedName>
</protein>
<feature type="domain" description="Zinc finger PHD-type" evidence="7">
    <location>
        <begin position="251"/>
        <end position="306"/>
    </location>
</feature>
<evidence type="ECO:0000256" key="1">
    <source>
        <dbReference type="ARBA" id="ARBA00004123"/>
    </source>
</evidence>
<dbReference type="PANTHER" id="PTHR46235">
    <property type="entry name" value="PHD FINGER-CONTAINING PROTEIN DDB_G0268158"/>
    <property type="match status" value="1"/>
</dbReference>
<dbReference type="Gene3D" id="3.30.40.10">
    <property type="entry name" value="Zinc/RING finger domain, C3HC4 (zinc finger)"/>
    <property type="match status" value="2"/>
</dbReference>
<evidence type="ECO:0000313" key="8">
    <source>
        <dbReference type="EMBL" id="CAD6221128.1"/>
    </source>
</evidence>
<feature type="compositionally biased region" description="Polar residues" evidence="6">
    <location>
        <begin position="725"/>
        <end position="734"/>
    </location>
</feature>
<dbReference type="Pfam" id="PF12047">
    <property type="entry name" value="DNMT1-RFD"/>
    <property type="match status" value="1"/>
</dbReference>
<dbReference type="SMART" id="SM00249">
    <property type="entry name" value="PHD"/>
    <property type="match status" value="3"/>
</dbReference>
<comment type="caution">
    <text evidence="8">The sequence shown here is derived from an EMBL/GenBank/DDBJ whole genome shotgun (WGS) entry which is preliminary data.</text>
</comment>
<feature type="domain" description="Zinc finger PHD-type" evidence="7">
    <location>
        <begin position="311"/>
        <end position="362"/>
    </location>
</feature>
<feature type="compositionally biased region" description="Basic and acidic residues" evidence="6">
    <location>
        <begin position="886"/>
        <end position="898"/>
    </location>
</feature>
<feature type="compositionally biased region" description="Polar residues" evidence="6">
    <location>
        <begin position="959"/>
        <end position="975"/>
    </location>
</feature>
<dbReference type="GO" id="GO:0008270">
    <property type="term" value="F:zinc ion binding"/>
    <property type="evidence" value="ECO:0007669"/>
    <property type="project" value="UniProtKB-KW"/>
</dbReference>
<keyword evidence="3" id="KW-0863">Zinc-finger</keyword>
<proteinExistence type="predicted"/>
<dbReference type="InterPro" id="IPR055198">
    <property type="entry name" value="NSD_PHD"/>
</dbReference>
<comment type="subcellular location">
    <subcellularLocation>
        <location evidence="1">Nucleus</location>
    </subcellularLocation>
</comment>
<dbReference type="Proteomes" id="UP000604825">
    <property type="component" value="Unassembled WGS sequence"/>
</dbReference>
<dbReference type="CDD" id="cd15565">
    <property type="entry name" value="PHD2_NSD"/>
    <property type="match status" value="1"/>
</dbReference>
<dbReference type="SUPFAM" id="SSF57903">
    <property type="entry name" value="FYVE/PHD zinc finger"/>
    <property type="match status" value="1"/>
</dbReference>
<evidence type="ECO:0000256" key="5">
    <source>
        <dbReference type="ARBA" id="ARBA00023242"/>
    </source>
</evidence>
<evidence type="ECO:0000313" key="9">
    <source>
        <dbReference type="Proteomes" id="UP000604825"/>
    </source>
</evidence>
<feature type="region of interest" description="Disordered" evidence="6">
    <location>
        <begin position="954"/>
        <end position="994"/>
    </location>
</feature>
<feature type="compositionally biased region" description="Basic and acidic residues" evidence="6">
    <location>
        <begin position="769"/>
        <end position="822"/>
    </location>
</feature>
<dbReference type="InterPro" id="IPR001965">
    <property type="entry name" value="Znf_PHD"/>
</dbReference>
<feature type="compositionally biased region" description="Basic and acidic residues" evidence="6">
    <location>
        <begin position="619"/>
        <end position="638"/>
    </location>
</feature>
<dbReference type="OrthoDB" id="21264at2759"/>
<evidence type="ECO:0000256" key="4">
    <source>
        <dbReference type="ARBA" id="ARBA00022833"/>
    </source>
</evidence>
<feature type="domain" description="Zinc finger PHD-type" evidence="7">
    <location>
        <begin position="376"/>
        <end position="440"/>
    </location>
</feature>
<dbReference type="AlphaFoldDB" id="A0A811NC60"/>
<keyword evidence="4" id="KW-0862">Zinc</keyword>
<evidence type="ECO:0000256" key="2">
    <source>
        <dbReference type="ARBA" id="ARBA00022723"/>
    </source>
</evidence>
<evidence type="ECO:0000256" key="3">
    <source>
        <dbReference type="ARBA" id="ARBA00022771"/>
    </source>
</evidence>
<keyword evidence="9" id="KW-1185">Reference proteome</keyword>
<feature type="region of interest" description="Disordered" evidence="6">
    <location>
        <begin position="619"/>
        <end position="644"/>
    </location>
</feature>
<keyword evidence="2" id="KW-0479">Metal-binding</keyword>
<dbReference type="CDD" id="cd15566">
    <property type="entry name" value="PHD3_NSD"/>
    <property type="match status" value="1"/>
</dbReference>
<feature type="compositionally biased region" description="Basic and acidic residues" evidence="6">
    <location>
        <begin position="205"/>
        <end position="215"/>
    </location>
</feature>
<dbReference type="EMBL" id="CAJGYO010000003">
    <property type="protein sequence ID" value="CAD6221128.1"/>
    <property type="molecule type" value="Genomic_DNA"/>
</dbReference>
<evidence type="ECO:0000256" key="6">
    <source>
        <dbReference type="SAM" id="MobiDB-lite"/>
    </source>
</evidence>
<feature type="region of interest" description="Disordered" evidence="6">
    <location>
        <begin position="659"/>
        <end position="735"/>
    </location>
</feature>
<sequence>MSDDDDDGVEPQIEDVNGYYFEDGEGEPVCFSILPFQFGENDNDADFSRKNVFLHGFADKSLHVYKEVVAWKMRLDSEQPNIYVLSIQHKWIKLLKPRKCYGEFVRSILITVQMLHFVRRGGQRSSLNHLWDHLDEVFGKYNPKPAVDDLMKHHTLIKLFVEKDQTLMKSKILQRLIENGFERTKKALGLEAQFIVSGGRRVRKNDDNNYGNKDDSGDDCDDCDGSSDDGDDNSDDDDDDESSDDDGTDQICAICDDGGKLLSCEGPCKRSFHPAEKDGRESKCETLGYTSAEVKRIGTYLCANCKNRQHQCYRCGELEPSHGPNAKVFQCNQASCGYFYHPKCIAQLLDPNATDGACELERRIMAGMSFPCPIHWCFKCGRMENKTQRALQLAVCRRCPRAYHRECLPRELSLGAKDKDVNPRAWKLSKTIFIYCLDHEIDKDTGAASRNHIKFPATPECTKTKELGNSKGRMTGKRRKNTDQSTKPTELSNWLCGAESEQADNVGAKSTSPQIVVEPHCAAKLLKGDPQIEQSIIGVAASQNGAETMKGHEKQFGISSCVPSTETEKRVTCLAGTPYDGPSTKGMSDCSVQDTPVDKDVELDNVACRITDDKYANGRDKTQEDYTRKETGHHKDSSEIQGQNDVLELDNLWVEIQADGSPLEPGNKEENAYGLGSASGQEKEASSRRENTRSDRGMVPMNDSKIIDYRKGGTTVDNVADHSSEGSYSYQGEWSRSKCNDGLVAIDQDTSSDRSKKRSPPVENASDGNKTDLDKNKKHNLREDGRETHYEDRRTERNTAADTSRYKCRDKTESDRREEEPVGRNTRTSSREHSPERQRMDRGDSYPGTYNRQRCESLHSVNSPRSGDDRRQLSPCQSSFPLPEFGGDHSHLYPRDSQYRTSGRHNPPQYLGIPQYRPYTAASVAEHSAVCYRLAGGHGEGSRASRPVTDKYAPHLDRTNYQPRSQSDLQLQASRPVTDKYAPHLDRTNYQPRSQSDLQYDLRLVQALHNKNLF</sequence>
<feature type="compositionally biased region" description="Acidic residues" evidence="6">
    <location>
        <begin position="216"/>
        <end position="247"/>
    </location>
</feature>
<dbReference type="Pfam" id="PF22908">
    <property type="entry name" value="PHD_NSD"/>
    <property type="match status" value="1"/>
</dbReference>